<protein>
    <recommendedName>
        <fullName evidence="4">Aldehyde dehydrogenase</fullName>
    </recommendedName>
</protein>
<evidence type="ECO:0000256" key="1">
    <source>
        <dbReference type="ARBA" id="ARBA00009986"/>
    </source>
</evidence>
<name>V5GS94_ANOGL</name>
<dbReference type="AlphaFoldDB" id="V5GS94"/>
<dbReference type="GO" id="GO:0006081">
    <property type="term" value="P:aldehyde metabolic process"/>
    <property type="evidence" value="ECO:0007669"/>
    <property type="project" value="InterPro"/>
</dbReference>
<evidence type="ECO:0000256" key="2">
    <source>
        <dbReference type="ARBA" id="ARBA00023002"/>
    </source>
</evidence>
<dbReference type="Gene3D" id="3.40.605.10">
    <property type="entry name" value="Aldehyde Dehydrogenase, Chain A, domain 1"/>
    <property type="match status" value="1"/>
</dbReference>
<dbReference type="InterPro" id="IPR016161">
    <property type="entry name" value="Ald_DH/histidinol_DH"/>
</dbReference>
<dbReference type="InterPro" id="IPR016162">
    <property type="entry name" value="Ald_DH_N"/>
</dbReference>
<gene>
    <name evidence="10" type="primary">AL3A1</name>
</gene>
<feature type="domain" description="Aldehyde dehydrogenase" evidence="9">
    <location>
        <begin position="17"/>
        <end position="433"/>
    </location>
</feature>
<dbReference type="InterPro" id="IPR016160">
    <property type="entry name" value="Ald_DH_CS_CYS"/>
</dbReference>
<evidence type="ECO:0000256" key="3">
    <source>
        <dbReference type="ARBA" id="ARBA00023027"/>
    </source>
</evidence>
<dbReference type="PIRSF" id="PIRSF036492">
    <property type="entry name" value="ALDH"/>
    <property type="match status" value="1"/>
</dbReference>
<keyword evidence="2 4" id="KW-0560">Oxidoreductase</keyword>
<dbReference type="Gene3D" id="3.40.309.10">
    <property type="entry name" value="Aldehyde Dehydrogenase, Chain A, domain 2"/>
    <property type="match status" value="1"/>
</dbReference>
<dbReference type="InterPro" id="IPR015590">
    <property type="entry name" value="Aldehyde_DH_dom"/>
</dbReference>
<accession>V5GS94</accession>
<evidence type="ECO:0000313" key="10">
    <source>
        <dbReference type="EMBL" id="JAB64467.1"/>
    </source>
</evidence>
<dbReference type="PANTHER" id="PTHR43570">
    <property type="entry name" value="ALDEHYDE DEHYDROGENASE"/>
    <property type="match status" value="1"/>
</dbReference>
<dbReference type="GO" id="GO:0005737">
    <property type="term" value="C:cytoplasm"/>
    <property type="evidence" value="ECO:0007669"/>
    <property type="project" value="TreeGrafter"/>
</dbReference>
<feature type="transmembrane region" description="Helical" evidence="8">
    <location>
        <begin position="475"/>
        <end position="496"/>
    </location>
</feature>
<evidence type="ECO:0000256" key="7">
    <source>
        <dbReference type="RuleBase" id="RU003345"/>
    </source>
</evidence>
<comment type="similarity">
    <text evidence="1 4 7">Belongs to the aldehyde dehydrogenase family.</text>
</comment>
<dbReference type="GO" id="GO:0004029">
    <property type="term" value="F:aldehyde dehydrogenase (NAD+) activity"/>
    <property type="evidence" value="ECO:0007669"/>
    <property type="project" value="TreeGrafter"/>
</dbReference>
<evidence type="ECO:0000259" key="9">
    <source>
        <dbReference type="Pfam" id="PF00171"/>
    </source>
</evidence>
<keyword evidence="8" id="KW-1133">Transmembrane helix</keyword>
<evidence type="ECO:0000256" key="5">
    <source>
        <dbReference type="PIRSR" id="PIRSR036492-1"/>
    </source>
</evidence>
<dbReference type="InterPro" id="IPR029510">
    <property type="entry name" value="Ald_DH_CS_GLU"/>
</dbReference>
<sequence>MSSITNHPDEIVHHLGNTFQSGKTKPIEYRIKQLKSLQKMLEENREEIIKALFEDLHKSKFESILTEINFVLHEIKYILANIYDWVKPEKPPKEFANILDDVYILHEPFGVALVIGAWNYPLQLTLGPVCGAISAGNCVVIKPSEVAPAIAKFFADKIPQYLDEDAYQVYLGGIPETTELLKQKFDYIFYTGSTVVGKIIQAAASKHLTPTTLELGGKSPVYLDKSANIEIAARRIIWGKFINAGQTCVAPDYLLCSKEVQEKFVLSSKRILREFYGKDPKTSPDYGRIVNNRQFQRLTNLLKTSDIAVGGDTDSSERYIAPTIVTNVKPSDPVMQEEIFGPIFPIINVDNAYEAISYICNNEKPLALYIFSNRKADVREILENTSAGGVTVNDTVMHLTVPTLPFGGCGKQWGWGAYHGKYSYDTFTHKKSVLHKDLSFLGEKLSNARYPPLTSGKLSYLQFMLSPGLTFSFKYVSHLATFLLGIGAVYGFQYLYKLDSKVNN</sequence>
<keyword evidence="3" id="KW-0520">NAD</keyword>
<proteinExistence type="inferred from homology"/>
<keyword evidence="8" id="KW-0472">Membrane</keyword>
<organism evidence="10">
    <name type="scientific">Anoplophora glabripennis</name>
    <name type="common">Asian longhorn beetle</name>
    <name type="synonym">Anoplophora nobilis</name>
    <dbReference type="NCBI Taxonomy" id="217634"/>
    <lineage>
        <taxon>Eukaryota</taxon>
        <taxon>Metazoa</taxon>
        <taxon>Ecdysozoa</taxon>
        <taxon>Arthropoda</taxon>
        <taxon>Hexapoda</taxon>
        <taxon>Insecta</taxon>
        <taxon>Pterygota</taxon>
        <taxon>Neoptera</taxon>
        <taxon>Endopterygota</taxon>
        <taxon>Coleoptera</taxon>
        <taxon>Polyphaga</taxon>
        <taxon>Cucujiformia</taxon>
        <taxon>Chrysomeloidea</taxon>
        <taxon>Cerambycidae</taxon>
        <taxon>Lamiinae</taxon>
        <taxon>Lamiini</taxon>
        <taxon>Anoplophora</taxon>
    </lineage>
</organism>
<evidence type="ECO:0000256" key="4">
    <source>
        <dbReference type="PIRNR" id="PIRNR036492"/>
    </source>
</evidence>
<feature type="active site" evidence="5 6">
    <location>
        <position position="214"/>
    </location>
</feature>
<dbReference type="SUPFAM" id="SSF53720">
    <property type="entry name" value="ALDH-like"/>
    <property type="match status" value="1"/>
</dbReference>
<dbReference type="FunFam" id="3.40.605.10:FF:000004">
    <property type="entry name" value="Aldehyde dehydrogenase"/>
    <property type="match status" value="1"/>
</dbReference>
<dbReference type="PANTHER" id="PTHR43570:SF16">
    <property type="entry name" value="ALDEHYDE DEHYDROGENASE TYPE III, ISOFORM Q"/>
    <property type="match status" value="1"/>
</dbReference>
<dbReference type="CDD" id="cd07132">
    <property type="entry name" value="ALDH_F3AB"/>
    <property type="match status" value="1"/>
</dbReference>
<evidence type="ECO:0000256" key="8">
    <source>
        <dbReference type="SAM" id="Phobius"/>
    </source>
</evidence>
<dbReference type="InterPro" id="IPR016163">
    <property type="entry name" value="Ald_DH_C"/>
</dbReference>
<dbReference type="Pfam" id="PF00171">
    <property type="entry name" value="Aldedh"/>
    <property type="match status" value="1"/>
</dbReference>
<feature type="active site" evidence="5">
    <location>
        <position position="248"/>
    </location>
</feature>
<dbReference type="PROSITE" id="PS00070">
    <property type="entry name" value="ALDEHYDE_DEHYDR_CYS"/>
    <property type="match status" value="1"/>
</dbReference>
<dbReference type="EMBL" id="GALX01003999">
    <property type="protein sequence ID" value="JAB64467.1"/>
    <property type="molecule type" value="Transcribed_RNA"/>
</dbReference>
<reference evidence="10" key="1">
    <citation type="submission" date="2013-07" db="EMBL/GenBank/DDBJ databases">
        <title>Midgut Transcriptome Profiling of Anoplphora glabripennis, a Lignocellulose Degrading, Wood-Boring Cerambycid.</title>
        <authorList>
            <person name="Scully E.D."/>
            <person name="Hoover K."/>
            <person name="Carlson J.E."/>
            <person name="Tien M."/>
            <person name="Geib S.M."/>
        </authorList>
    </citation>
    <scope>NUCLEOTIDE SEQUENCE</scope>
</reference>
<evidence type="ECO:0000256" key="6">
    <source>
        <dbReference type="PROSITE-ProRule" id="PRU10007"/>
    </source>
</evidence>
<dbReference type="InterPro" id="IPR012394">
    <property type="entry name" value="Aldehyde_DH_NAD(P)"/>
</dbReference>
<dbReference type="FunFam" id="3.40.309.10:FF:000003">
    <property type="entry name" value="Aldehyde dehydrogenase"/>
    <property type="match status" value="1"/>
</dbReference>
<keyword evidence="8" id="KW-0812">Transmembrane</keyword>
<dbReference type="PROSITE" id="PS00687">
    <property type="entry name" value="ALDEHYDE_DEHYDR_GLU"/>
    <property type="match status" value="1"/>
</dbReference>